<evidence type="ECO:0000256" key="7">
    <source>
        <dbReference type="ARBA" id="ARBA00022840"/>
    </source>
</evidence>
<feature type="transmembrane region" description="Helical" evidence="9">
    <location>
        <begin position="137"/>
        <end position="158"/>
    </location>
</feature>
<feature type="transmembrane region" description="Helical" evidence="9">
    <location>
        <begin position="39"/>
        <end position="56"/>
    </location>
</feature>
<keyword evidence="13" id="KW-1185">Reference proteome</keyword>
<evidence type="ECO:0000256" key="2">
    <source>
        <dbReference type="ARBA" id="ARBA00012438"/>
    </source>
</evidence>
<evidence type="ECO:0000313" key="12">
    <source>
        <dbReference type="EMBL" id="KHK99629.1"/>
    </source>
</evidence>
<protein>
    <recommendedName>
        <fullName evidence="2">histidine kinase</fullName>
        <ecNumber evidence="2">2.7.13.3</ecNumber>
    </recommendedName>
</protein>
<organism evidence="12 13">
    <name type="scientific">Microbacterium mangrovi</name>
    <dbReference type="NCBI Taxonomy" id="1348253"/>
    <lineage>
        <taxon>Bacteria</taxon>
        <taxon>Bacillati</taxon>
        <taxon>Actinomycetota</taxon>
        <taxon>Actinomycetes</taxon>
        <taxon>Micrococcales</taxon>
        <taxon>Microbacteriaceae</taxon>
        <taxon>Microbacterium</taxon>
    </lineage>
</organism>
<dbReference type="GO" id="GO:0016020">
    <property type="term" value="C:membrane"/>
    <property type="evidence" value="ECO:0007669"/>
    <property type="project" value="InterPro"/>
</dbReference>
<dbReference type="Proteomes" id="UP000031030">
    <property type="component" value="Unassembled WGS sequence"/>
</dbReference>
<dbReference type="InterPro" id="IPR036890">
    <property type="entry name" value="HATPase_C_sf"/>
</dbReference>
<keyword evidence="9" id="KW-0472">Membrane</keyword>
<evidence type="ECO:0000256" key="9">
    <source>
        <dbReference type="SAM" id="Phobius"/>
    </source>
</evidence>
<keyword evidence="5" id="KW-0547">Nucleotide-binding</keyword>
<dbReference type="EC" id="2.7.13.3" evidence="2"/>
<feature type="domain" description="Signal transduction histidine kinase subgroup 3 dimerisation and phosphoacceptor" evidence="10">
    <location>
        <begin position="189"/>
        <end position="255"/>
    </location>
</feature>
<dbReference type="AlphaFoldDB" id="A0A0B2A7Y9"/>
<dbReference type="InterPro" id="IPR050482">
    <property type="entry name" value="Sensor_HK_TwoCompSys"/>
</dbReference>
<name>A0A0B2A7Y9_9MICO</name>
<keyword evidence="8" id="KW-0902">Two-component regulatory system</keyword>
<proteinExistence type="predicted"/>
<gene>
    <name evidence="12" type="ORF">LK09_02780</name>
</gene>
<evidence type="ECO:0000259" key="11">
    <source>
        <dbReference type="Pfam" id="PF23539"/>
    </source>
</evidence>
<dbReference type="InterPro" id="IPR055558">
    <property type="entry name" value="DUF7134"/>
</dbReference>
<evidence type="ECO:0000313" key="13">
    <source>
        <dbReference type="Proteomes" id="UP000031030"/>
    </source>
</evidence>
<feature type="transmembrane region" description="Helical" evidence="9">
    <location>
        <begin position="63"/>
        <end position="83"/>
    </location>
</feature>
<evidence type="ECO:0000256" key="3">
    <source>
        <dbReference type="ARBA" id="ARBA00022553"/>
    </source>
</evidence>
<feature type="transmembrane region" description="Helical" evidence="9">
    <location>
        <begin position="103"/>
        <end position="125"/>
    </location>
</feature>
<keyword evidence="3" id="KW-0597">Phosphoprotein</keyword>
<dbReference type="Pfam" id="PF07730">
    <property type="entry name" value="HisKA_3"/>
    <property type="match status" value="1"/>
</dbReference>
<feature type="transmembrane region" description="Helical" evidence="9">
    <location>
        <begin position="12"/>
        <end position="33"/>
    </location>
</feature>
<evidence type="ECO:0000256" key="5">
    <source>
        <dbReference type="ARBA" id="ARBA00022741"/>
    </source>
</evidence>
<reference evidence="12 13" key="1">
    <citation type="submission" date="2014-11" db="EMBL/GenBank/DDBJ databases">
        <title>Genome sequence of Microbacterium mangrovi MUSC 115(T).</title>
        <authorList>
            <person name="Lee L.-H."/>
        </authorList>
    </citation>
    <scope>NUCLEOTIDE SEQUENCE [LARGE SCALE GENOMIC DNA]</scope>
    <source>
        <strain evidence="12 13">MUSC 115</strain>
    </source>
</reference>
<comment type="caution">
    <text evidence="12">The sequence shown here is derived from an EMBL/GenBank/DDBJ whole genome shotgun (WGS) entry which is preliminary data.</text>
</comment>
<keyword evidence="9" id="KW-0812">Transmembrane</keyword>
<dbReference type="Gene3D" id="1.20.5.1930">
    <property type="match status" value="1"/>
</dbReference>
<sequence length="388" mass="40708">MFRPLTTRQWTFDVCVGVLFFVLAGWPVVQGVVNGQPGQALVGLTLTALISGALVIRRFSPGVALMAAWTVAVLQMLAGFQVEAYDLAIFGVLYATAAYGTRVVFWLGFASALVGALVATAYLQLRNLIEMIHLGSMGALVTAGFAWMAASFALLLAWTTGAMVRAVLRSRASRLAQVQAEAEAATEQERVRIARDMHDVVAHSLAVVIAQADGARYAAASDPDAATAALGTISSTARAALADVRLLLGQLRHSQSDGPQPSLADLEGLFAQVRAAGLELRVTVDPAPRSEPGAAVQLAVYRILQEAFTNAIRHGDHGAADVTLAWMPDAVAVTVRNRLAADAAPQPGGHGLIGMRERAQLVGGTLDAGAEGTEFVVRARIPLSGVVQ</sequence>
<dbReference type="EMBL" id="JTDK01000002">
    <property type="protein sequence ID" value="KHK99629.1"/>
    <property type="molecule type" value="Genomic_DNA"/>
</dbReference>
<accession>A0A0B2A7Y9</accession>
<comment type="catalytic activity">
    <reaction evidence="1">
        <text>ATP + protein L-histidine = ADP + protein N-phospho-L-histidine.</text>
        <dbReference type="EC" id="2.7.13.3"/>
    </reaction>
</comment>
<keyword evidence="6 12" id="KW-0418">Kinase</keyword>
<dbReference type="PANTHER" id="PTHR24421:SF10">
    <property type="entry name" value="NITRATE_NITRITE SENSOR PROTEIN NARQ"/>
    <property type="match status" value="1"/>
</dbReference>
<evidence type="ECO:0000256" key="1">
    <source>
        <dbReference type="ARBA" id="ARBA00000085"/>
    </source>
</evidence>
<dbReference type="SUPFAM" id="SSF55874">
    <property type="entry name" value="ATPase domain of HSP90 chaperone/DNA topoisomerase II/histidine kinase"/>
    <property type="match status" value="1"/>
</dbReference>
<evidence type="ECO:0000256" key="8">
    <source>
        <dbReference type="ARBA" id="ARBA00023012"/>
    </source>
</evidence>
<dbReference type="CDD" id="cd16917">
    <property type="entry name" value="HATPase_UhpB-NarQ-NarX-like"/>
    <property type="match status" value="1"/>
</dbReference>
<keyword evidence="9" id="KW-1133">Transmembrane helix</keyword>
<dbReference type="PANTHER" id="PTHR24421">
    <property type="entry name" value="NITRATE/NITRITE SENSOR PROTEIN NARX-RELATED"/>
    <property type="match status" value="1"/>
</dbReference>
<feature type="domain" description="DUF7134" evidence="11">
    <location>
        <begin position="7"/>
        <end position="166"/>
    </location>
</feature>
<evidence type="ECO:0000259" key="10">
    <source>
        <dbReference type="Pfam" id="PF07730"/>
    </source>
</evidence>
<dbReference type="InterPro" id="IPR011712">
    <property type="entry name" value="Sig_transdc_His_kin_sub3_dim/P"/>
</dbReference>
<dbReference type="GO" id="GO:0000155">
    <property type="term" value="F:phosphorelay sensor kinase activity"/>
    <property type="evidence" value="ECO:0007669"/>
    <property type="project" value="InterPro"/>
</dbReference>
<dbReference type="Gene3D" id="3.30.565.10">
    <property type="entry name" value="Histidine kinase-like ATPase, C-terminal domain"/>
    <property type="match status" value="1"/>
</dbReference>
<keyword evidence="7" id="KW-0067">ATP-binding</keyword>
<evidence type="ECO:0000256" key="4">
    <source>
        <dbReference type="ARBA" id="ARBA00022679"/>
    </source>
</evidence>
<dbReference type="GO" id="GO:0005524">
    <property type="term" value="F:ATP binding"/>
    <property type="evidence" value="ECO:0007669"/>
    <property type="project" value="UniProtKB-KW"/>
</dbReference>
<dbReference type="RefSeq" id="WP_039395810.1">
    <property type="nucleotide sequence ID" value="NZ_JTDK01000002.1"/>
</dbReference>
<dbReference type="STRING" id="1348253.LK09_02780"/>
<evidence type="ECO:0000256" key="6">
    <source>
        <dbReference type="ARBA" id="ARBA00022777"/>
    </source>
</evidence>
<dbReference type="Pfam" id="PF23539">
    <property type="entry name" value="DUF7134"/>
    <property type="match status" value="1"/>
</dbReference>
<dbReference type="GO" id="GO:0046983">
    <property type="term" value="F:protein dimerization activity"/>
    <property type="evidence" value="ECO:0007669"/>
    <property type="project" value="InterPro"/>
</dbReference>
<keyword evidence="4" id="KW-0808">Transferase</keyword>